<name>A0A979FSH1_HYAAZ</name>
<proteinExistence type="predicted"/>
<evidence type="ECO:0000256" key="1">
    <source>
        <dbReference type="SAM" id="Phobius"/>
    </source>
</evidence>
<dbReference type="RefSeq" id="XP_047739548.1">
    <property type="nucleotide sequence ID" value="XM_047883592.1"/>
</dbReference>
<protein>
    <submittedName>
        <fullName evidence="3">Uncharacterized protein LOC108670859</fullName>
    </submittedName>
</protein>
<keyword evidence="1" id="KW-0472">Membrane</keyword>
<keyword evidence="1" id="KW-0812">Transmembrane</keyword>
<reference evidence="3" key="1">
    <citation type="submission" date="2025-08" db="UniProtKB">
        <authorList>
            <consortium name="RefSeq"/>
        </authorList>
    </citation>
    <scope>IDENTIFICATION</scope>
    <source>
        <tissue evidence="3">Whole organism</tissue>
    </source>
</reference>
<dbReference type="KEGG" id="hazt:108670859"/>
<sequence length="164" mass="17637">MSVLYRVMPGALEAAEGGSGDSSGLVQEISLTSLTPSSLLLEAPVIAGCISALLLVTAIIICVCAAITRRRHYHQSRNVVGKEEKNYAAVADSLMTRSSDASTLKRAKYRSVNSLNSQDVLGDAYEIYPYATFEGGKKEEPQHYALSLRSHTPDSRGCLDAVRS</sequence>
<keyword evidence="1" id="KW-1133">Transmembrane helix</keyword>
<feature type="transmembrane region" description="Helical" evidence="1">
    <location>
        <begin position="45"/>
        <end position="67"/>
    </location>
</feature>
<evidence type="ECO:0000313" key="3">
    <source>
        <dbReference type="RefSeq" id="XP_047739548.1"/>
    </source>
</evidence>
<gene>
    <name evidence="3" type="primary">LOC108670859</name>
</gene>
<evidence type="ECO:0000313" key="2">
    <source>
        <dbReference type="Proteomes" id="UP000694843"/>
    </source>
</evidence>
<keyword evidence="2" id="KW-1185">Reference proteome</keyword>
<accession>A0A979FSH1</accession>
<organism evidence="2 3">
    <name type="scientific">Hyalella azteca</name>
    <name type="common">Amphipod</name>
    <dbReference type="NCBI Taxonomy" id="294128"/>
    <lineage>
        <taxon>Eukaryota</taxon>
        <taxon>Metazoa</taxon>
        <taxon>Ecdysozoa</taxon>
        <taxon>Arthropoda</taxon>
        <taxon>Crustacea</taxon>
        <taxon>Multicrustacea</taxon>
        <taxon>Malacostraca</taxon>
        <taxon>Eumalacostraca</taxon>
        <taxon>Peracarida</taxon>
        <taxon>Amphipoda</taxon>
        <taxon>Senticaudata</taxon>
        <taxon>Talitrida</taxon>
        <taxon>Talitroidea</taxon>
        <taxon>Hyalellidae</taxon>
        <taxon>Hyalella</taxon>
    </lineage>
</organism>
<dbReference type="GeneID" id="108670859"/>
<dbReference type="Proteomes" id="UP000694843">
    <property type="component" value="Unplaced"/>
</dbReference>
<dbReference type="AlphaFoldDB" id="A0A979FSH1"/>